<gene>
    <name evidence="1" type="ORF">CEXT_519261</name>
</gene>
<comment type="caution">
    <text evidence="1">The sequence shown here is derived from an EMBL/GenBank/DDBJ whole genome shotgun (WGS) entry which is preliminary data.</text>
</comment>
<name>A0AAV4TK65_CAEEX</name>
<sequence length="103" mass="12481">MQGLANSGSYRPINIRFHNCTMVIDFNKQREQFKNYLHEVNNRKVKRKKKRLIDSVFIFVWWPEIYLIRYLPHRHLPETISTTYCGSTLCYCKKLMGNRYDGF</sequence>
<protein>
    <submittedName>
        <fullName evidence="1">Uncharacterized protein</fullName>
    </submittedName>
</protein>
<reference evidence="1 2" key="1">
    <citation type="submission" date="2021-06" db="EMBL/GenBank/DDBJ databases">
        <title>Caerostris extrusa draft genome.</title>
        <authorList>
            <person name="Kono N."/>
            <person name="Arakawa K."/>
        </authorList>
    </citation>
    <scope>NUCLEOTIDE SEQUENCE [LARGE SCALE GENOMIC DNA]</scope>
</reference>
<evidence type="ECO:0000313" key="1">
    <source>
        <dbReference type="EMBL" id="GIY44373.1"/>
    </source>
</evidence>
<proteinExistence type="predicted"/>
<keyword evidence="2" id="KW-1185">Reference proteome</keyword>
<evidence type="ECO:0000313" key="2">
    <source>
        <dbReference type="Proteomes" id="UP001054945"/>
    </source>
</evidence>
<dbReference type="Proteomes" id="UP001054945">
    <property type="component" value="Unassembled WGS sequence"/>
</dbReference>
<organism evidence="1 2">
    <name type="scientific">Caerostris extrusa</name>
    <name type="common">Bark spider</name>
    <name type="synonym">Caerostris bankana</name>
    <dbReference type="NCBI Taxonomy" id="172846"/>
    <lineage>
        <taxon>Eukaryota</taxon>
        <taxon>Metazoa</taxon>
        <taxon>Ecdysozoa</taxon>
        <taxon>Arthropoda</taxon>
        <taxon>Chelicerata</taxon>
        <taxon>Arachnida</taxon>
        <taxon>Araneae</taxon>
        <taxon>Araneomorphae</taxon>
        <taxon>Entelegynae</taxon>
        <taxon>Araneoidea</taxon>
        <taxon>Araneidae</taxon>
        <taxon>Caerostris</taxon>
    </lineage>
</organism>
<dbReference type="AlphaFoldDB" id="A0AAV4TK65"/>
<dbReference type="EMBL" id="BPLR01011134">
    <property type="protein sequence ID" value="GIY44373.1"/>
    <property type="molecule type" value="Genomic_DNA"/>
</dbReference>
<accession>A0AAV4TK65</accession>